<dbReference type="OrthoDB" id="191037at2759"/>
<accession>A0A9J7CU43</accession>
<dbReference type="InterPro" id="IPR015897">
    <property type="entry name" value="CHK_kinase-like"/>
</dbReference>
<dbReference type="SMART" id="SM00587">
    <property type="entry name" value="CHK"/>
    <property type="match status" value="1"/>
</dbReference>
<sequence>MANQNNNDNNNIPSWINSKLFENVLREAVGNYKSIENFQVANALGPGENFATLMLRVRTKVLLPDDSYKNKSFMMKVALDNKIYREQMSKWEMFKKEAGMYRDIVPELEEMYKKKDVEVHFGAKYFKLPVDQEYILLEDLAEKGFRNVKRQNCLDMVHAKCVLRKLAQWHAASAVRVVEKGPYDEQYLHGFLTEDSREICDQMFSGTLKHVLAAARKLPNHEEYYGQMETLFGHLTDAVFSQLIPQRNSDEFLALNHGDFWCNNIMFQYDDGNSDGKNQPLETYFVDLQMPRYGTVAQDLLYFILSSTQVDLKVNHFDELIHHYYENLIENLKLLDYSKPLPNLRDIHGSLIRYGLWGVVTTCCIMSAVLCDPTEVANIENFVGDSEESEKFKEMLYSNERYMKHLEVLLPWLYRRGAFES</sequence>
<evidence type="ECO:0000259" key="1">
    <source>
        <dbReference type="SMART" id="SM00587"/>
    </source>
</evidence>
<dbReference type="InterPro" id="IPR011009">
    <property type="entry name" value="Kinase-like_dom_sf"/>
</dbReference>
<dbReference type="VEuPathDB" id="VectorBase:MDOMA2_004503"/>
<dbReference type="Proteomes" id="UP001652621">
    <property type="component" value="Unplaced"/>
</dbReference>
<dbReference type="SUPFAM" id="SSF56112">
    <property type="entry name" value="Protein kinase-like (PK-like)"/>
    <property type="match status" value="1"/>
</dbReference>
<keyword evidence="2" id="KW-1185">Reference proteome</keyword>
<evidence type="ECO:0000313" key="2">
    <source>
        <dbReference type="Proteomes" id="UP001652621"/>
    </source>
</evidence>
<dbReference type="InterPro" id="IPR004119">
    <property type="entry name" value="EcKL"/>
</dbReference>
<proteinExistence type="predicted"/>
<dbReference type="Pfam" id="PF02958">
    <property type="entry name" value="EcKL"/>
    <property type="match status" value="1"/>
</dbReference>
<name>A0A9J7CU43_MUSDO</name>
<dbReference type="Gene3D" id="3.90.1200.10">
    <property type="match status" value="1"/>
</dbReference>
<gene>
    <name evidence="3" type="primary">LOC101894433</name>
</gene>
<reference evidence="3" key="1">
    <citation type="submission" date="2025-08" db="UniProtKB">
        <authorList>
            <consortium name="RefSeq"/>
        </authorList>
    </citation>
    <scope>IDENTIFICATION</scope>
    <source>
        <strain evidence="3">Aabys</strain>
        <tissue evidence="3">Whole body</tissue>
    </source>
</reference>
<evidence type="ECO:0000313" key="3">
    <source>
        <dbReference type="RefSeq" id="XP_005183465.2"/>
    </source>
</evidence>
<dbReference type="PANTHER" id="PTHR11012:SF6">
    <property type="entry name" value="CHK DOMAIN OV1-RELATED"/>
    <property type="match status" value="1"/>
</dbReference>
<feature type="domain" description="CHK kinase-like" evidence="1">
    <location>
        <begin position="135"/>
        <end position="334"/>
    </location>
</feature>
<dbReference type="PANTHER" id="PTHR11012">
    <property type="entry name" value="PROTEIN KINASE-LIKE DOMAIN-CONTAINING"/>
    <property type="match status" value="1"/>
</dbReference>
<dbReference type="RefSeq" id="XP_005183465.2">
    <property type="nucleotide sequence ID" value="XM_005183408.4"/>
</dbReference>
<organism evidence="2 3">
    <name type="scientific">Musca domestica</name>
    <name type="common">House fly</name>
    <dbReference type="NCBI Taxonomy" id="7370"/>
    <lineage>
        <taxon>Eukaryota</taxon>
        <taxon>Metazoa</taxon>
        <taxon>Ecdysozoa</taxon>
        <taxon>Arthropoda</taxon>
        <taxon>Hexapoda</taxon>
        <taxon>Insecta</taxon>
        <taxon>Pterygota</taxon>
        <taxon>Neoptera</taxon>
        <taxon>Endopterygota</taxon>
        <taxon>Diptera</taxon>
        <taxon>Brachycera</taxon>
        <taxon>Muscomorpha</taxon>
        <taxon>Muscoidea</taxon>
        <taxon>Muscidae</taxon>
        <taxon>Musca</taxon>
    </lineage>
</organism>
<protein>
    <submittedName>
        <fullName evidence="3">Uncharacterized protein LOC101894433</fullName>
    </submittedName>
</protein>
<dbReference type="VEuPathDB" id="VectorBase:MDOA013245"/>
<dbReference type="GeneID" id="101894433"/>
<dbReference type="STRING" id="7370.A0A1I8NAH6"/>